<evidence type="ECO:0000313" key="1">
    <source>
        <dbReference type="EMBL" id="MBO0341440.1"/>
    </source>
</evidence>
<dbReference type="EMBL" id="JAFLNM010000001">
    <property type="protein sequence ID" value="MBO0341440.1"/>
    <property type="molecule type" value="Genomic_DNA"/>
</dbReference>
<reference evidence="1 2" key="1">
    <citation type="submission" date="2021-03" db="EMBL/GenBank/DDBJ databases">
        <title>Muricauda lutimaris sp. nov. and Muricauda ruestringensis sp. nov, two marine members of the Flavobacteriaceae isolated from deep sea sediments of Western Pacific.</title>
        <authorList>
            <person name="Zhao S."/>
            <person name="Liu R."/>
        </authorList>
    </citation>
    <scope>NUCLEOTIDE SEQUENCE [LARGE SCALE GENOMIC DNA]</scope>
    <source>
        <strain evidence="1 2">BC31-3-A3</strain>
    </source>
</reference>
<accession>A0ABS3FFH9</accession>
<evidence type="ECO:0000313" key="2">
    <source>
        <dbReference type="Proteomes" id="UP000664807"/>
    </source>
</evidence>
<comment type="caution">
    <text evidence="1">The sequence shown here is derived from an EMBL/GenBank/DDBJ whole genome shotgun (WGS) entry which is preliminary data.</text>
</comment>
<dbReference type="Proteomes" id="UP000664807">
    <property type="component" value="Unassembled WGS sequence"/>
</dbReference>
<dbReference type="RefSeq" id="WP_207027211.1">
    <property type="nucleotide sequence ID" value="NZ_JAFLNM010000001.1"/>
</dbReference>
<name>A0ABS3FFH9_9FLAO</name>
<keyword evidence="2" id="KW-1185">Reference proteome</keyword>
<sequence>MEHTVDEKYFIDFTSKKLTIVDRDTGELKELELFDCILGGTAGKTM</sequence>
<protein>
    <submittedName>
        <fullName evidence="1">Uncharacterized protein</fullName>
    </submittedName>
</protein>
<organism evidence="1 2">
    <name type="scientific">Flagellimonas profundi</name>
    <dbReference type="NCBI Taxonomy" id="2915620"/>
    <lineage>
        <taxon>Bacteria</taxon>
        <taxon>Pseudomonadati</taxon>
        <taxon>Bacteroidota</taxon>
        <taxon>Flavobacteriia</taxon>
        <taxon>Flavobacteriales</taxon>
        <taxon>Flavobacteriaceae</taxon>
        <taxon>Flagellimonas</taxon>
    </lineage>
</organism>
<gene>
    <name evidence="1" type="ORF">J0654_07275</name>
</gene>
<proteinExistence type="predicted"/>